<dbReference type="SUPFAM" id="SSF48317">
    <property type="entry name" value="Acid phosphatase/Vanadium-dependent haloperoxidase"/>
    <property type="match status" value="1"/>
</dbReference>
<dbReference type="OrthoDB" id="103227at2"/>
<dbReference type="Proteomes" id="UP000430021">
    <property type="component" value="Unassembled WGS sequence"/>
</dbReference>
<proteinExistence type="predicted"/>
<evidence type="ECO:0000313" key="4">
    <source>
        <dbReference type="Proteomes" id="UP000430021"/>
    </source>
</evidence>
<name>A0A6I4UQY0_9SPHN</name>
<gene>
    <name evidence="2" type="ORF">FHS52_003268</name>
    <name evidence="3" type="ORF">GRI59_15545</name>
</gene>
<reference evidence="3 4" key="1">
    <citation type="submission" date="2019-12" db="EMBL/GenBank/DDBJ databases">
        <title>Genomic-based taxomic classification of the family Erythrobacteraceae.</title>
        <authorList>
            <person name="Xu L."/>
        </authorList>
    </citation>
    <scope>NUCLEOTIDE SEQUENCE [LARGE SCALE GENOMIC DNA]</scope>
    <source>
        <strain evidence="3 4">JCM 10282</strain>
    </source>
</reference>
<accession>A0A6I4UQY0</accession>
<evidence type="ECO:0000313" key="3">
    <source>
        <dbReference type="EMBL" id="MXP40019.1"/>
    </source>
</evidence>
<keyword evidence="1" id="KW-0732">Signal</keyword>
<protein>
    <recommendedName>
        <fullName evidence="6">Phosphatase PAP2 family protein</fullName>
    </recommendedName>
</protein>
<evidence type="ECO:0000256" key="1">
    <source>
        <dbReference type="SAM" id="SignalP"/>
    </source>
</evidence>
<dbReference type="RefSeq" id="WP_160762170.1">
    <property type="nucleotide sequence ID" value="NZ_BAAADZ010000009.1"/>
</dbReference>
<keyword evidence="5" id="KW-1185">Reference proteome</keyword>
<dbReference type="Gene3D" id="1.10.606.20">
    <property type="match status" value="1"/>
</dbReference>
<organism evidence="3 4">
    <name type="scientific">Erythrobacter ramosus</name>
    <dbReference type="NCBI Taxonomy" id="35811"/>
    <lineage>
        <taxon>Bacteria</taxon>
        <taxon>Pseudomonadati</taxon>
        <taxon>Pseudomonadota</taxon>
        <taxon>Alphaproteobacteria</taxon>
        <taxon>Sphingomonadales</taxon>
        <taxon>Erythrobacteraceae</taxon>
        <taxon>Erythrobacter/Porphyrobacter group</taxon>
        <taxon>Erythrobacter</taxon>
    </lineage>
</organism>
<dbReference type="CDD" id="cd03398">
    <property type="entry name" value="PAP2_haloperoxidase"/>
    <property type="match status" value="1"/>
</dbReference>
<dbReference type="EMBL" id="WTYB01000009">
    <property type="protein sequence ID" value="MXP40019.1"/>
    <property type="molecule type" value="Genomic_DNA"/>
</dbReference>
<dbReference type="AlphaFoldDB" id="A0A6I4UQY0"/>
<reference evidence="2 5" key="2">
    <citation type="submission" date="2020-08" db="EMBL/GenBank/DDBJ databases">
        <title>Genomic Encyclopedia of Type Strains, Phase IV (KMG-IV): sequencing the most valuable type-strain genomes for metagenomic binning, comparative biology and taxonomic classification.</title>
        <authorList>
            <person name="Goeker M."/>
        </authorList>
    </citation>
    <scope>NUCLEOTIDE SEQUENCE [LARGE SCALE GENOMIC DNA]</scope>
    <source>
        <strain evidence="2 5">DSM 8510</strain>
    </source>
</reference>
<dbReference type="PANTHER" id="PTHR34599">
    <property type="entry name" value="PEROXIDASE-RELATED"/>
    <property type="match status" value="1"/>
</dbReference>
<feature type="chain" id="PRO_5026103226" description="Phosphatase PAP2 family protein" evidence="1">
    <location>
        <begin position="26"/>
        <end position="402"/>
    </location>
</feature>
<dbReference type="Proteomes" id="UP000548685">
    <property type="component" value="Unassembled WGS sequence"/>
</dbReference>
<comment type="caution">
    <text evidence="3">The sequence shown here is derived from an EMBL/GenBank/DDBJ whole genome shotgun (WGS) entry which is preliminary data.</text>
</comment>
<evidence type="ECO:0008006" key="6">
    <source>
        <dbReference type="Google" id="ProtNLM"/>
    </source>
</evidence>
<evidence type="ECO:0000313" key="2">
    <source>
        <dbReference type="EMBL" id="MBB3777271.1"/>
    </source>
</evidence>
<feature type="signal peptide" evidence="1">
    <location>
        <begin position="1"/>
        <end position="25"/>
    </location>
</feature>
<dbReference type="InterPro" id="IPR036938">
    <property type="entry name" value="PAP2/HPO_sf"/>
</dbReference>
<evidence type="ECO:0000313" key="5">
    <source>
        <dbReference type="Proteomes" id="UP000548685"/>
    </source>
</evidence>
<dbReference type="PANTHER" id="PTHR34599:SF1">
    <property type="entry name" value="PHOSPHATIDIC ACID PHOSPHATASE TYPE 2_HALOPEROXIDASE DOMAIN-CONTAINING PROTEIN"/>
    <property type="match status" value="1"/>
</dbReference>
<sequence>MRNVNHSWVLCAAIAAAFPATSVSAGVVNNVLTQWRGHADKCEDPRQLDMEAMVNVAMFEAINAVTPKYTPYTKVIKAPEGSSAQAAAARAAHDVLVLVCADQKGMFEAALKTSLEAVTDKAARANGEKVGMEAAAAVIAARADSNAEGKDPVNRPQTPGAYVQTTPYIGMVVAKQTPWIMTSPDEMRPAPPVALDSEIWARDFNEVRTLGAKNAKDRTAEQTDIGEFWAGRSVRIVLNQFIGRPGRSLVDDARFLALAEMAWADSYVSMMDGKYHYNFWRPVTAIRNAETDGNDATAPDTQWEAMVTTPWHPEYPCGHCLSAGAVGAVIEQEFGSSSPPIVLEMEDALLRRYDTPQEYIDDVSESRILAGVHYRFSMEAGRKAGIEIGNVAAKRYFTPLKR</sequence>
<dbReference type="InterPro" id="IPR052559">
    <property type="entry name" value="V-haloperoxidase"/>
</dbReference>
<dbReference type="EMBL" id="JACICE010000009">
    <property type="protein sequence ID" value="MBB3777271.1"/>
    <property type="molecule type" value="Genomic_DNA"/>
</dbReference>